<name>A0ABY9YF52_9GAMM</name>
<dbReference type="GO" id="GO:0005840">
    <property type="term" value="C:ribosome"/>
    <property type="evidence" value="ECO:0007669"/>
    <property type="project" value="UniProtKB-KW"/>
</dbReference>
<keyword evidence="4 6" id="KW-0687">Ribonucleoprotein</keyword>
<dbReference type="SUPFAM" id="SSF160369">
    <property type="entry name" value="Ribosomal protein L10-like"/>
    <property type="match status" value="1"/>
</dbReference>
<comment type="function">
    <text evidence="1 6">Forms part of the ribosomal stalk, playing a central role in the interaction of the ribosome with GTP-bound translation factors.</text>
</comment>
<reference evidence="7 8" key="1">
    <citation type="submission" date="2022-12" db="EMBL/GenBank/DDBJ databases">
        <title>Two new species, Stenotrophomonas aracearum and Stenotrophomonas oahuensis, isolated from Anthurium (Araceae family) in Hawaii.</title>
        <authorList>
            <person name="Chunag S.C."/>
            <person name="Dobhal S."/>
            <person name="Alvarez A."/>
            <person name="Arif M."/>
        </authorList>
    </citation>
    <scope>NUCLEOTIDE SEQUENCE [LARGE SCALE GENOMIC DNA]</scope>
    <source>
        <strain evidence="7 8">A5588</strain>
    </source>
</reference>
<dbReference type="InterPro" id="IPR022973">
    <property type="entry name" value="Ribosomal_uL10_bac"/>
</dbReference>
<evidence type="ECO:0000256" key="4">
    <source>
        <dbReference type="ARBA" id="ARBA00023274"/>
    </source>
</evidence>
<proteinExistence type="inferred from homology"/>
<dbReference type="InterPro" id="IPR043141">
    <property type="entry name" value="Ribosomal_uL10-like_sf"/>
</dbReference>
<dbReference type="EMBL" id="CP115543">
    <property type="protein sequence ID" value="WNH49489.1"/>
    <property type="molecule type" value="Genomic_DNA"/>
</dbReference>
<evidence type="ECO:0000256" key="6">
    <source>
        <dbReference type="HAMAP-Rule" id="MF_00362"/>
    </source>
</evidence>
<evidence type="ECO:0000256" key="5">
    <source>
        <dbReference type="ARBA" id="ARBA00035202"/>
    </source>
</evidence>
<sequence length="175" mass="18411">MALNLSQKQEVVAEVAEVAAKAHSLIAAHYAGTTVAQITKMREQARKEGVFLKVVKNTLAERAVKGTEFETAAAKFTGPMLFAFSLDEPGAAGRVIKEATKTNDKLQPQLVVIGGEVFPASHVDVLASLPTRDQALAMLARVLSEPVTMFARAVKAVGEKQEGGAVAAEPAAETA</sequence>
<organism evidence="7 8">
    <name type="scientific">Stenotrophomonas aracearum</name>
    <dbReference type="NCBI Taxonomy" id="3003272"/>
    <lineage>
        <taxon>Bacteria</taxon>
        <taxon>Pseudomonadati</taxon>
        <taxon>Pseudomonadota</taxon>
        <taxon>Gammaproteobacteria</taxon>
        <taxon>Lysobacterales</taxon>
        <taxon>Lysobacteraceae</taxon>
        <taxon>Stenotrophomonas</taxon>
    </lineage>
</organism>
<keyword evidence="6" id="KW-0694">RNA-binding</keyword>
<dbReference type="Gene3D" id="3.30.70.1730">
    <property type="match status" value="1"/>
</dbReference>
<dbReference type="NCBIfam" id="NF000955">
    <property type="entry name" value="PRK00099.1-1"/>
    <property type="match status" value="1"/>
</dbReference>
<dbReference type="CDD" id="cd05797">
    <property type="entry name" value="Ribosomal_L10"/>
    <property type="match status" value="1"/>
</dbReference>
<accession>A0ABY9YF52</accession>
<protein>
    <recommendedName>
        <fullName evidence="5 6">Large ribosomal subunit protein uL10</fullName>
    </recommendedName>
</protein>
<evidence type="ECO:0000313" key="7">
    <source>
        <dbReference type="EMBL" id="WNH49489.1"/>
    </source>
</evidence>
<evidence type="ECO:0000313" key="8">
    <source>
        <dbReference type="Proteomes" id="UP001305421"/>
    </source>
</evidence>
<keyword evidence="3 6" id="KW-0689">Ribosomal protein</keyword>
<keyword evidence="8" id="KW-1185">Reference proteome</keyword>
<comment type="subunit">
    <text evidence="6">Part of the ribosomal stalk of the 50S ribosomal subunit. The N-terminus interacts with L11 and the large rRNA to form the base of the stalk. The C-terminus forms an elongated spine to which L12 dimers bind in a sequential fashion forming a multimeric L10(L12)X complex.</text>
</comment>
<evidence type="ECO:0000256" key="3">
    <source>
        <dbReference type="ARBA" id="ARBA00022980"/>
    </source>
</evidence>
<evidence type="ECO:0000256" key="2">
    <source>
        <dbReference type="ARBA" id="ARBA00008889"/>
    </source>
</evidence>
<dbReference type="InterPro" id="IPR047865">
    <property type="entry name" value="Ribosomal_uL10_bac_type"/>
</dbReference>
<dbReference type="Proteomes" id="UP001305421">
    <property type="component" value="Chromosome"/>
</dbReference>
<dbReference type="PANTHER" id="PTHR11560">
    <property type="entry name" value="39S RIBOSOMAL PROTEIN L10, MITOCHONDRIAL"/>
    <property type="match status" value="1"/>
</dbReference>
<keyword evidence="6" id="KW-0699">rRNA-binding</keyword>
<dbReference type="InterPro" id="IPR001790">
    <property type="entry name" value="Ribosomal_uL10"/>
</dbReference>
<dbReference type="GeneID" id="84662784"/>
<dbReference type="HAMAP" id="MF_00362">
    <property type="entry name" value="Ribosomal_uL10"/>
    <property type="match status" value="1"/>
</dbReference>
<dbReference type="RefSeq" id="WP_070209094.1">
    <property type="nucleotide sequence ID" value="NZ_CP115543.1"/>
</dbReference>
<comment type="similarity">
    <text evidence="2 6">Belongs to the universal ribosomal protein uL10 family.</text>
</comment>
<dbReference type="Pfam" id="PF00466">
    <property type="entry name" value="Ribosomal_L10"/>
    <property type="match status" value="1"/>
</dbReference>
<evidence type="ECO:0000256" key="1">
    <source>
        <dbReference type="ARBA" id="ARBA00002633"/>
    </source>
</evidence>
<gene>
    <name evidence="6 7" type="primary">rplJ</name>
    <name evidence="7" type="ORF">PDM28_03945</name>
</gene>